<protein>
    <submittedName>
        <fullName evidence="8">RDD family protein</fullName>
    </submittedName>
</protein>
<keyword evidence="4 6" id="KW-1133">Transmembrane helix</keyword>
<keyword evidence="9" id="KW-1185">Reference proteome</keyword>
<dbReference type="EMBL" id="JAOPKZ010000007">
    <property type="protein sequence ID" value="MCU5746113.1"/>
    <property type="molecule type" value="Genomic_DNA"/>
</dbReference>
<evidence type="ECO:0000313" key="8">
    <source>
        <dbReference type="EMBL" id="MCU5746113.1"/>
    </source>
</evidence>
<evidence type="ECO:0000256" key="4">
    <source>
        <dbReference type="ARBA" id="ARBA00022989"/>
    </source>
</evidence>
<feature type="domain" description="RDD" evidence="7">
    <location>
        <begin position="35"/>
        <end position="164"/>
    </location>
</feature>
<dbReference type="InterPro" id="IPR051791">
    <property type="entry name" value="Pra-immunoreactive"/>
</dbReference>
<evidence type="ECO:0000256" key="5">
    <source>
        <dbReference type="ARBA" id="ARBA00023136"/>
    </source>
</evidence>
<dbReference type="Proteomes" id="UP001209553">
    <property type="component" value="Unassembled WGS sequence"/>
</dbReference>
<comment type="caution">
    <text evidence="8">The sequence shown here is derived from an EMBL/GenBank/DDBJ whole genome shotgun (WGS) entry which is preliminary data.</text>
</comment>
<name>A0ABT2QQ58_9STAP</name>
<organism evidence="8 9">
    <name type="scientific">Staphylococcus marylandisciuri</name>
    <dbReference type="NCBI Taxonomy" id="2981529"/>
    <lineage>
        <taxon>Bacteria</taxon>
        <taxon>Bacillati</taxon>
        <taxon>Bacillota</taxon>
        <taxon>Bacilli</taxon>
        <taxon>Bacillales</taxon>
        <taxon>Staphylococcaceae</taxon>
        <taxon>Staphylococcus</taxon>
    </lineage>
</organism>
<keyword evidence="2" id="KW-1003">Cell membrane</keyword>
<reference evidence="8 9" key="1">
    <citation type="journal article" date="2023" name="Int. J. Syst. Evol. Microbiol.">
        <title>Streptococcus sciuri sp. nov., Staphylococcus marylandisciuri sp. nov. and Staphylococcus americanisciuri sp. nov., isolated from faeces of eastern grey squirrel (Sciurus carolinensis).</title>
        <authorList>
            <person name="Volokhov D.V."/>
            <person name="Zagorodnyaya T.A."/>
            <person name="Furtak V.A."/>
            <person name="Nattanmai G."/>
            <person name="Randall L."/>
            <person name="Jose S."/>
            <person name="Gao Y."/>
            <person name="Eisenberg T."/>
            <person name="Delmonte P."/>
            <person name="Blom J."/>
            <person name="Mitchell K.K."/>
        </authorList>
    </citation>
    <scope>NUCLEOTIDE SEQUENCE [LARGE SCALE GENOMIC DNA]</scope>
    <source>
        <strain evidence="8 9">SQ8-PEA</strain>
    </source>
</reference>
<dbReference type="PANTHER" id="PTHR36115">
    <property type="entry name" value="PROLINE-RICH ANTIGEN HOMOLOG-RELATED"/>
    <property type="match status" value="1"/>
</dbReference>
<comment type="subcellular location">
    <subcellularLocation>
        <location evidence="1">Cell membrane</location>
        <topology evidence="1">Multi-pass membrane protein</topology>
    </subcellularLocation>
</comment>
<evidence type="ECO:0000313" key="9">
    <source>
        <dbReference type="Proteomes" id="UP001209553"/>
    </source>
</evidence>
<evidence type="ECO:0000256" key="6">
    <source>
        <dbReference type="SAM" id="Phobius"/>
    </source>
</evidence>
<evidence type="ECO:0000256" key="3">
    <source>
        <dbReference type="ARBA" id="ARBA00022692"/>
    </source>
</evidence>
<gene>
    <name evidence="8" type="ORF">N9R04_05175</name>
</gene>
<keyword evidence="5 6" id="KW-0472">Membrane</keyword>
<evidence type="ECO:0000256" key="2">
    <source>
        <dbReference type="ARBA" id="ARBA00022475"/>
    </source>
</evidence>
<sequence length="180" mass="21183">MSDISSPEITNSDLDRNEQQEVDEIYKESIINQVYAGFGIRFVSFVIDCLIISGFQGLVFKPIYHATHIDEVKLWINYFSIDHLITALVFYLYFVLMTKYFKQTLGKMICNIRVERVDRADLKWSDILFREWIGRIISGVCFNLPYLVVLFTPKHRGIHDYFANTVVIRNKFASVFYLKK</sequence>
<feature type="transmembrane region" description="Helical" evidence="6">
    <location>
        <begin position="34"/>
        <end position="55"/>
    </location>
</feature>
<proteinExistence type="predicted"/>
<dbReference type="RefSeq" id="WP_262855569.1">
    <property type="nucleotide sequence ID" value="NZ_JAOPKZ010000007.1"/>
</dbReference>
<feature type="transmembrane region" description="Helical" evidence="6">
    <location>
        <begin position="75"/>
        <end position="96"/>
    </location>
</feature>
<dbReference type="Pfam" id="PF06271">
    <property type="entry name" value="RDD"/>
    <property type="match status" value="1"/>
</dbReference>
<dbReference type="PANTHER" id="PTHR36115:SF9">
    <property type="entry name" value="LMO1584 PROTEIN"/>
    <property type="match status" value="1"/>
</dbReference>
<evidence type="ECO:0000256" key="1">
    <source>
        <dbReference type="ARBA" id="ARBA00004651"/>
    </source>
</evidence>
<evidence type="ECO:0000259" key="7">
    <source>
        <dbReference type="Pfam" id="PF06271"/>
    </source>
</evidence>
<accession>A0ABT2QQ58</accession>
<dbReference type="InterPro" id="IPR010432">
    <property type="entry name" value="RDD"/>
</dbReference>
<keyword evidence="3 6" id="KW-0812">Transmembrane</keyword>